<reference evidence="2" key="1">
    <citation type="submission" date="2020-11" db="EMBL/GenBank/DDBJ databases">
        <authorList>
            <person name="Tran Van P."/>
        </authorList>
    </citation>
    <scope>NUCLEOTIDE SEQUENCE</scope>
</reference>
<feature type="region of interest" description="Disordered" evidence="1">
    <location>
        <begin position="1283"/>
        <end position="1348"/>
    </location>
</feature>
<accession>A0A7R8W264</accession>
<feature type="non-terminal residue" evidence="2">
    <location>
        <position position="1"/>
    </location>
</feature>
<feature type="compositionally biased region" description="Low complexity" evidence="1">
    <location>
        <begin position="1331"/>
        <end position="1348"/>
    </location>
</feature>
<gene>
    <name evidence="2" type="ORF">CTOB1V02_LOCUS1356</name>
</gene>
<sequence length="1348" mass="149534">MKAGPTSTPVARSGSLAKIPRFLDDATIQKWFPLPEREDFEGQDVNGRNAEASSPVLGVTKPGISDDLRHRFSCFNEIPFDLLINGATLSVSEENSLIILNILDSDEYLVIRVQAQTKPIPDPRFDRASKTFNVLSDVEKRLAKLLTKYDLLGEKLSHVITNETYPPYSLLSVNLMNPNTTLEIDGVLVAAETSLNRRQEIVPDDVIDQLQTYSKNATYLKNQAKLTLKQIQESRKNNSGDEFQDVKEVDGSSYEGLEAVNLQVNNIGIHSVDQIMDDIYWKNSNEEITGHKAFASLRTNDVFPEKLNGHSPENFLRSDSEQTIHAEQVKFNQKLVVSGDFHLDPTLIPIGGKYLNRAVTLTGNHKIQVPWEFKKRVKMMNLTSTGEDSGLSQLLENGITTYGGTISTSTVFRENTTATKTNVKFINGWDTNQLQLVVEKDETNDFDSLHVQGDVTLNMDPLPANRSEPTTGAPNYVNVTVAGSITSSKINGHIFPEEFVRLDEEERLSGATTFNSVPQFHSIEAQGPINGFPFSAYLPDTAVSKRFTIQGVLTFRGYVNVTRTFMTETLNNENPQEFFDDLVTTSDIASKEAVTLSGSKNFSAINANDTHAAQFEDILSNTKPVTLTGDCVIGALIRKPQAEDINFKNSSSPQPTLGRSRDLTFDSLSVEEMEVEGLVDGVDLSKLMQTAVFHNDTEIVLNGHSSFLLGTQPQLIITGDLSVGTINRHPPESILNTEDQKEDLKRYTFVKGNLTIDGSLHVSDTIGSITPGKVISLFPEEGYSDDDEIRTLVKLSGKPWYIEQAMSIEDFRTENIGDIPAIGKLLEKAVWINKPTVIKGYKRFQGKVIVRKTVSAASINPGTTTSCGSSGDLTDVITDMLLRESTEDQIISQTLRLINPPIIHSMDVQNARVSGALDGISLDNTLLDLVREPQTKLGNLTFLGQVESERLQLTRLNNQPLSEFLTLTKQQHIPHLTLQGSAFVMGDVSSTSFNGITNLPEFASRVWQDTTTRRTVQGTYTFSKSKCLFDDLTVEGNVANIKMGNLVLLNPPRNTPQVLADVFEILELEDQVVVASHSMENQITFYNLYGVKIQEQSPPFTLVPRSLTYIQDEIRKTNYLVVSEDSPADALRVLPVMKVWEVRSNKSNGIDVDLTMRWSSHPAFYKVVRGFNTKESISSEAYLLAVKEDAGVILFHHKGASGFVEKLRIPINGIRDIQISSGRRIHMTLDDRTRIFVYEGVLLGSSVMPSLHCDSRFAGSNLSELIELRAIPHMKQHIDVEDDREKLKTGGATTKALPEEFDSENEVPTKKQVNQKETSAMEVRTTESGEEGTTTTESGEKATTTTES</sequence>
<name>A0A7R8W264_9CRUS</name>
<proteinExistence type="predicted"/>
<evidence type="ECO:0000256" key="1">
    <source>
        <dbReference type="SAM" id="MobiDB-lite"/>
    </source>
</evidence>
<organism evidence="2">
    <name type="scientific">Cyprideis torosa</name>
    <dbReference type="NCBI Taxonomy" id="163714"/>
    <lineage>
        <taxon>Eukaryota</taxon>
        <taxon>Metazoa</taxon>
        <taxon>Ecdysozoa</taxon>
        <taxon>Arthropoda</taxon>
        <taxon>Crustacea</taxon>
        <taxon>Oligostraca</taxon>
        <taxon>Ostracoda</taxon>
        <taxon>Podocopa</taxon>
        <taxon>Podocopida</taxon>
        <taxon>Cytherocopina</taxon>
        <taxon>Cytheroidea</taxon>
        <taxon>Cytherideidae</taxon>
        <taxon>Cyprideis</taxon>
    </lineage>
</organism>
<evidence type="ECO:0000313" key="2">
    <source>
        <dbReference type="EMBL" id="CAD7223371.1"/>
    </source>
</evidence>
<dbReference type="OrthoDB" id="6022258at2759"/>
<dbReference type="EMBL" id="OB660190">
    <property type="protein sequence ID" value="CAD7223371.1"/>
    <property type="molecule type" value="Genomic_DNA"/>
</dbReference>
<protein>
    <submittedName>
        <fullName evidence="2">Uncharacterized protein</fullName>
    </submittedName>
</protein>